<accession>A0A8E2AG65</accession>
<dbReference type="AlphaFoldDB" id="A0A8E2AG65"/>
<dbReference type="OrthoDB" id="2801042at2759"/>
<organism evidence="1 2">
    <name type="scientific">Obba rivulosa</name>
    <dbReference type="NCBI Taxonomy" id="1052685"/>
    <lineage>
        <taxon>Eukaryota</taxon>
        <taxon>Fungi</taxon>
        <taxon>Dikarya</taxon>
        <taxon>Basidiomycota</taxon>
        <taxon>Agaricomycotina</taxon>
        <taxon>Agaricomycetes</taxon>
        <taxon>Polyporales</taxon>
        <taxon>Gelatoporiaceae</taxon>
        <taxon>Obba</taxon>
    </lineage>
</organism>
<name>A0A8E2AG65_9APHY</name>
<proteinExistence type="predicted"/>
<dbReference type="Proteomes" id="UP000250043">
    <property type="component" value="Unassembled WGS sequence"/>
</dbReference>
<dbReference type="InterPro" id="IPR012337">
    <property type="entry name" value="RNaseH-like_sf"/>
</dbReference>
<evidence type="ECO:0000313" key="2">
    <source>
        <dbReference type="Proteomes" id="UP000250043"/>
    </source>
</evidence>
<dbReference type="SUPFAM" id="SSF53098">
    <property type="entry name" value="Ribonuclease H-like"/>
    <property type="match status" value="1"/>
</dbReference>
<dbReference type="EMBL" id="KV722820">
    <property type="protein sequence ID" value="OCH83776.1"/>
    <property type="molecule type" value="Genomic_DNA"/>
</dbReference>
<protein>
    <submittedName>
        <fullName evidence="1">Uncharacterized protein</fullName>
    </submittedName>
</protein>
<reference evidence="1 2" key="1">
    <citation type="submission" date="2016-07" db="EMBL/GenBank/DDBJ databases">
        <title>Draft genome of the white-rot fungus Obba rivulosa 3A-2.</title>
        <authorList>
            <consortium name="DOE Joint Genome Institute"/>
            <person name="Miettinen O."/>
            <person name="Riley R."/>
            <person name="Acob R."/>
            <person name="Barry K."/>
            <person name="Cullen D."/>
            <person name="De Vries R."/>
            <person name="Hainaut M."/>
            <person name="Hatakka A."/>
            <person name="Henrissat B."/>
            <person name="Hilden K."/>
            <person name="Kuo R."/>
            <person name="Labutti K."/>
            <person name="Lipzen A."/>
            <person name="Makela M.R."/>
            <person name="Sandor L."/>
            <person name="Spatafora J.W."/>
            <person name="Grigoriev I.V."/>
            <person name="Hibbett D.S."/>
        </authorList>
    </citation>
    <scope>NUCLEOTIDE SEQUENCE [LARGE SCALE GENOMIC DNA]</scope>
    <source>
        <strain evidence="1 2">3A-2</strain>
    </source>
</reference>
<keyword evidence="2" id="KW-1185">Reference proteome</keyword>
<gene>
    <name evidence="1" type="ORF">OBBRIDRAFT_742717</name>
</gene>
<sequence length="251" mass="28434">MPIRWNTKLAEIERGLILRPAIQQWVEQLDRGLTGQKKAAATRKKKKWYLGPSDWELLEELTKILAIFRDVTLDLSRKGVPTICMTLPLYKHMEQHMRTCRYNLRGTHTAMLRRALSAGLAKLDVYMAKALASKYTILGAVLHPAIWLKYFENHDLWSEDVPDRARAELKELYKEYSSHTSGTDHAAAPSKVKRTGSTSSIFASAISSKSAPVALGTSGKLERYFGGQFPCDSDDDDGDDTDRCLKWWKVC</sequence>
<evidence type="ECO:0000313" key="1">
    <source>
        <dbReference type="EMBL" id="OCH83776.1"/>
    </source>
</evidence>